<gene>
    <name evidence="1" type="ORF">LCGC14_1089240</name>
</gene>
<dbReference type="AlphaFoldDB" id="A0A0F9QIW5"/>
<evidence type="ECO:0008006" key="2">
    <source>
        <dbReference type="Google" id="ProtNLM"/>
    </source>
</evidence>
<dbReference type="EMBL" id="LAZR01004825">
    <property type="protein sequence ID" value="KKN05253.1"/>
    <property type="molecule type" value="Genomic_DNA"/>
</dbReference>
<comment type="caution">
    <text evidence="1">The sequence shown here is derived from an EMBL/GenBank/DDBJ whole genome shotgun (WGS) entry which is preliminary data.</text>
</comment>
<name>A0A0F9QIW5_9ZZZZ</name>
<proteinExistence type="predicted"/>
<dbReference type="Gene3D" id="2.70.70.10">
    <property type="entry name" value="Glucose Permease (Domain IIA)"/>
    <property type="match status" value="1"/>
</dbReference>
<evidence type="ECO:0000313" key="1">
    <source>
        <dbReference type="EMBL" id="KKN05253.1"/>
    </source>
</evidence>
<protein>
    <recommendedName>
        <fullName evidence="2">Peptidase M23 domain-containing protein</fullName>
    </recommendedName>
</protein>
<sequence>MRIFRPILSDKLNQVFGESKACIDDRGKVTAKVNDKCISGSQSLYEKLGLKAHNGYDHRTWYGEPVYHSAEFNGWMKTEVDSAGGIGVDVVSNEPILKCTEPNCNEIHYIKIRYWHGKEVIGFDRKEIREGDMIMLADNTGLSSGTHLHWSPKWCNKEGRGIHRNNGYYGAFDVTPYYDNEFVLIVKAIRIEVLNITHLVRIIIDAIFRWLNGQKVGSIGVKNL</sequence>
<reference evidence="1" key="1">
    <citation type="journal article" date="2015" name="Nature">
        <title>Complex archaea that bridge the gap between prokaryotes and eukaryotes.</title>
        <authorList>
            <person name="Spang A."/>
            <person name="Saw J.H."/>
            <person name="Jorgensen S.L."/>
            <person name="Zaremba-Niedzwiedzka K."/>
            <person name="Martijn J."/>
            <person name="Lind A.E."/>
            <person name="van Eijk R."/>
            <person name="Schleper C."/>
            <person name="Guy L."/>
            <person name="Ettema T.J."/>
        </authorList>
    </citation>
    <scope>NUCLEOTIDE SEQUENCE</scope>
</reference>
<organism evidence="1">
    <name type="scientific">marine sediment metagenome</name>
    <dbReference type="NCBI Taxonomy" id="412755"/>
    <lineage>
        <taxon>unclassified sequences</taxon>
        <taxon>metagenomes</taxon>
        <taxon>ecological metagenomes</taxon>
    </lineage>
</organism>
<accession>A0A0F9QIW5</accession>
<dbReference type="InterPro" id="IPR011055">
    <property type="entry name" value="Dup_hybrid_motif"/>
</dbReference>